<evidence type="ECO:0000256" key="3">
    <source>
        <dbReference type="ARBA" id="ARBA00022692"/>
    </source>
</evidence>
<sequence length="280" mass="31451">MESIKFLKRNGERMAPFLLMFLAQIITASYSVVCRIVFNSGTDPIVFNVYQFIVSFFFLAPFAFFIERKFRPPLTLSITCWLFLQAFLGATLFMNLYAASLNYISSTSQSAMMNLFPAFTYVLSIASRQEQAELNQLRGVGKLLGTIVSVSGAFTLILCHRKSVTSMIFTSDFTQDMIGYAMIVVGTLSFSAWVVFQKPMMERYPAGLSVTAIMYLFGTLQTCLIAIFTSHEASKWKLNWDLELLNIVSGNIGVSDDSWRSIPVFVVKSQGGNKGCRRSR</sequence>
<feature type="domain" description="EamA" evidence="7">
    <location>
        <begin position="17"/>
        <end position="148"/>
    </location>
</feature>
<dbReference type="PANTHER" id="PTHR31218">
    <property type="entry name" value="WAT1-RELATED PROTEIN"/>
    <property type="match status" value="1"/>
</dbReference>
<feature type="transmembrane region" description="Helical" evidence="6">
    <location>
        <begin position="47"/>
        <end position="66"/>
    </location>
</feature>
<comment type="caution">
    <text evidence="6">Lacks conserved residue(s) required for the propagation of feature annotation.</text>
</comment>
<dbReference type="GO" id="GO:0022857">
    <property type="term" value="F:transmembrane transporter activity"/>
    <property type="evidence" value="ECO:0007669"/>
    <property type="project" value="InterPro"/>
</dbReference>
<accession>A0AAP0KVH9</accession>
<keyword evidence="9" id="KW-1185">Reference proteome</keyword>
<comment type="caution">
    <text evidence="8">The sequence shown here is derived from an EMBL/GenBank/DDBJ whole genome shotgun (WGS) entry which is preliminary data.</text>
</comment>
<dbReference type="InterPro" id="IPR000620">
    <property type="entry name" value="EamA_dom"/>
</dbReference>
<name>A0AAP0KVH9_9MAGN</name>
<dbReference type="InterPro" id="IPR030184">
    <property type="entry name" value="WAT1-related"/>
</dbReference>
<keyword evidence="4 6" id="KW-1133">Transmembrane helix</keyword>
<evidence type="ECO:0000313" key="8">
    <source>
        <dbReference type="EMBL" id="KAK9159501.1"/>
    </source>
</evidence>
<feature type="transmembrane region" description="Helical" evidence="6">
    <location>
        <begin position="208"/>
        <end position="228"/>
    </location>
</feature>
<dbReference type="SUPFAM" id="SSF103481">
    <property type="entry name" value="Multidrug resistance efflux transporter EmrE"/>
    <property type="match status" value="1"/>
</dbReference>
<feature type="transmembrane region" description="Helical" evidence="6">
    <location>
        <begin position="78"/>
        <end position="99"/>
    </location>
</feature>
<comment type="similarity">
    <text evidence="2 6">Belongs to the drug/metabolite transporter (DMT) superfamily. Plant drug/metabolite exporter (P-DME) (TC 2.A.7.4) family.</text>
</comment>
<evidence type="ECO:0000313" key="9">
    <source>
        <dbReference type="Proteomes" id="UP001420932"/>
    </source>
</evidence>
<protein>
    <recommendedName>
        <fullName evidence="6">WAT1-related protein</fullName>
    </recommendedName>
</protein>
<evidence type="ECO:0000256" key="6">
    <source>
        <dbReference type="RuleBase" id="RU363077"/>
    </source>
</evidence>
<dbReference type="AlphaFoldDB" id="A0AAP0KVH9"/>
<dbReference type="Pfam" id="PF00892">
    <property type="entry name" value="EamA"/>
    <property type="match status" value="1"/>
</dbReference>
<reference evidence="8 9" key="1">
    <citation type="submission" date="2024-01" db="EMBL/GenBank/DDBJ databases">
        <title>Genome assemblies of Stephania.</title>
        <authorList>
            <person name="Yang L."/>
        </authorList>
    </citation>
    <scope>NUCLEOTIDE SEQUENCE [LARGE SCALE GENOMIC DNA]</scope>
    <source>
        <strain evidence="8">YNDBR</strain>
        <tissue evidence="8">Leaf</tissue>
    </source>
</reference>
<evidence type="ECO:0000259" key="7">
    <source>
        <dbReference type="Pfam" id="PF00892"/>
    </source>
</evidence>
<evidence type="ECO:0000256" key="2">
    <source>
        <dbReference type="ARBA" id="ARBA00007635"/>
    </source>
</evidence>
<evidence type="ECO:0000256" key="4">
    <source>
        <dbReference type="ARBA" id="ARBA00022989"/>
    </source>
</evidence>
<comment type="subcellular location">
    <subcellularLocation>
        <location evidence="1 6">Membrane</location>
        <topology evidence="1 6">Multi-pass membrane protein</topology>
    </subcellularLocation>
</comment>
<evidence type="ECO:0000256" key="1">
    <source>
        <dbReference type="ARBA" id="ARBA00004141"/>
    </source>
</evidence>
<dbReference type="EMBL" id="JBBNAF010000003">
    <property type="protein sequence ID" value="KAK9159501.1"/>
    <property type="molecule type" value="Genomic_DNA"/>
</dbReference>
<proteinExistence type="inferred from homology"/>
<dbReference type="InterPro" id="IPR037185">
    <property type="entry name" value="EmrE-like"/>
</dbReference>
<keyword evidence="3 6" id="KW-0812">Transmembrane</keyword>
<organism evidence="8 9">
    <name type="scientific">Stephania yunnanensis</name>
    <dbReference type="NCBI Taxonomy" id="152371"/>
    <lineage>
        <taxon>Eukaryota</taxon>
        <taxon>Viridiplantae</taxon>
        <taxon>Streptophyta</taxon>
        <taxon>Embryophyta</taxon>
        <taxon>Tracheophyta</taxon>
        <taxon>Spermatophyta</taxon>
        <taxon>Magnoliopsida</taxon>
        <taxon>Ranunculales</taxon>
        <taxon>Menispermaceae</taxon>
        <taxon>Menispermoideae</taxon>
        <taxon>Cissampelideae</taxon>
        <taxon>Stephania</taxon>
    </lineage>
</organism>
<keyword evidence="5 6" id="KW-0472">Membrane</keyword>
<feature type="transmembrane region" description="Helical" evidence="6">
    <location>
        <begin position="178"/>
        <end position="196"/>
    </location>
</feature>
<evidence type="ECO:0000256" key="5">
    <source>
        <dbReference type="ARBA" id="ARBA00023136"/>
    </source>
</evidence>
<dbReference type="Proteomes" id="UP001420932">
    <property type="component" value="Unassembled WGS sequence"/>
</dbReference>
<gene>
    <name evidence="8" type="ORF">Syun_005842</name>
</gene>
<dbReference type="GO" id="GO:0016020">
    <property type="term" value="C:membrane"/>
    <property type="evidence" value="ECO:0007669"/>
    <property type="project" value="UniProtKB-SubCell"/>
</dbReference>